<accession>A0A810NDD7</accession>
<feature type="domain" description="GHMP kinase N-terminal" evidence="2">
    <location>
        <begin position="58"/>
        <end position="125"/>
    </location>
</feature>
<dbReference type="InterPro" id="IPR014721">
    <property type="entry name" value="Ribsml_uS5_D2-typ_fold_subgr"/>
</dbReference>
<dbReference type="AlphaFoldDB" id="A0A810NDD7"/>
<name>A0A810NDD7_9ACTN</name>
<gene>
    <name evidence="3" type="ORF">Prubr_63260</name>
</gene>
<keyword evidence="1" id="KW-0808">Transferase</keyword>
<dbReference type="GO" id="GO:0016301">
    <property type="term" value="F:kinase activity"/>
    <property type="evidence" value="ECO:0007669"/>
    <property type="project" value="UniProtKB-KW"/>
</dbReference>
<dbReference type="PIRSF" id="PIRSF033887">
    <property type="entry name" value="PduX"/>
    <property type="match status" value="1"/>
</dbReference>
<protein>
    <recommendedName>
        <fullName evidence="2">GHMP kinase N-terminal domain-containing protein</fullName>
    </recommendedName>
</protein>
<dbReference type="EMBL" id="AP023359">
    <property type="protein sequence ID" value="BCJ69305.1"/>
    <property type="molecule type" value="Genomic_DNA"/>
</dbReference>
<dbReference type="Gene3D" id="3.30.230.10">
    <property type="match status" value="1"/>
</dbReference>
<evidence type="ECO:0000313" key="4">
    <source>
        <dbReference type="Proteomes" id="UP000680866"/>
    </source>
</evidence>
<dbReference type="InterPro" id="IPR006204">
    <property type="entry name" value="GHMP_kinase_N_dom"/>
</dbReference>
<dbReference type="InterPro" id="IPR020568">
    <property type="entry name" value="Ribosomal_Su5_D2-typ_SF"/>
</dbReference>
<proteinExistence type="predicted"/>
<sequence>MASAPVHHGEILQGVFAREPGMVPGLVTLPCPMYYVRATFVPGGMDRVEVVPQWKSKARRAAELTLATLDLPCGGRLELSGDVPLGRGFGSSTSDVLAAINAVGDAYEVPVPPHTAARVAVRAETASDSLMFGDRVVLFAQRAGEVLEDFGNPLPPMHVLGFGNRTVTDGTGVDTLALPPALYDRRETAIFAELRVMLREAVATKDVALLGRVATVSTQINQRHLPIPALERILGIVAEVGAVGLQTAHSGDISGILLDRDHPDVDARLERARHLLRDLGFVEQWEFTTDD</sequence>
<dbReference type="KEGG" id="pry:Prubr_63260"/>
<reference evidence="3" key="1">
    <citation type="submission" date="2020-08" db="EMBL/GenBank/DDBJ databases">
        <title>Whole genome shotgun sequence of Polymorphospora rubra NBRC 101157.</title>
        <authorList>
            <person name="Komaki H."/>
            <person name="Tamura T."/>
        </authorList>
    </citation>
    <scope>NUCLEOTIDE SEQUENCE</scope>
    <source>
        <strain evidence="3">NBRC 101157</strain>
    </source>
</reference>
<evidence type="ECO:0000313" key="3">
    <source>
        <dbReference type="EMBL" id="BCJ69305.1"/>
    </source>
</evidence>
<dbReference type="GO" id="GO:0005524">
    <property type="term" value="F:ATP binding"/>
    <property type="evidence" value="ECO:0007669"/>
    <property type="project" value="InterPro"/>
</dbReference>
<keyword evidence="4" id="KW-1185">Reference proteome</keyword>
<dbReference type="RefSeq" id="WP_212818496.1">
    <property type="nucleotide sequence ID" value="NZ_AP023359.1"/>
</dbReference>
<dbReference type="InterPro" id="IPR012363">
    <property type="entry name" value="PduX"/>
</dbReference>
<dbReference type="Pfam" id="PF00288">
    <property type="entry name" value="GHMP_kinases_N"/>
    <property type="match status" value="1"/>
</dbReference>
<evidence type="ECO:0000256" key="1">
    <source>
        <dbReference type="ARBA" id="ARBA00022777"/>
    </source>
</evidence>
<dbReference type="SUPFAM" id="SSF54211">
    <property type="entry name" value="Ribosomal protein S5 domain 2-like"/>
    <property type="match status" value="1"/>
</dbReference>
<dbReference type="Proteomes" id="UP000680866">
    <property type="component" value="Chromosome"/>
</dbReference>
<keyword evidence="1" id="KW-0418">Kinase</keyword>
<organism evidence="3 4">
    <name type="scientific">Polymorphospora rubra</name>
    <dbReference type="NCBI Taxonomy" id="338584"/>
    <lineage>
        <taxon>Bacteria</taxon>
        <taxon>Bacillati</taxon>
        <taxon>Actinomycetota</taxon>
        <taxon>Actinomycetes</taxon>
        <taxon>Micromonosporales</taxon>
        <taxon>Micromonosporaceae</taxon>
        <taxon>Polymorphospora</taxon>
    </lineage>
</organism>
<evidence type="ECO:0000259" key="2">
    <source>
        <dbReference type="Pfam" id="PF00288"/>
    </source>
</evidence>